<name>A0A553RGW8_9TELE</name>
<evidence type="ECO:0000256" key="6">
    <source>
        <dbReference type="ARBA" id="ARBA00022989"/>
    </source>
</evidence>
<evidence type="ECO:0000256" key="8">
    <source>
        <dbReference type="ARBA" id="ARBA00023136"/>
    </source>
</evidence>
<evidence type="ECO:0000256" key="3">
    <source>
        <dbReference type="ARBA" id="ARBA00018191"/>
    </source>
</evidence>
<keyword evidence="4" id="KW-0812">Transmembrane</keyword>
<sequence length="136" mass="14209">MPGYWELEEGKDCVAKTVESTKFATFIGLSITGLRVVVFLAEPPLIALKTAASITGTTAAMGAIFGLTTCLSAQMREKPDSALNYFIGGCASGALLGVRTHSILTGSMSCFALGCTAALAKIAKIEDWRITGTAIR</sequence>
<keyword evidence="8" id="KW-0472">Membrane</keyword>
<evidence type="ECO:0000256" key="1">
    <source>
        <dbReference type="ARBA" id="ARBA00004292"/>
    </source>
</evidence>
<dbReference type="PANTHER" id="PTHR21382">
    <property type="entry name" value="NADH-UBIQUINONE OXIDOREDUCTASE SUBUNIT"/>
    <property type="match status" value="1"/>
</dbReference>
<dbReference type="Pfam" id="PF02466">
    <property type="entry name" value="Tim17"/>
    <property type="match status" value="1"/>
</dbReference>
<evidence type="ECO:0000256" key="7">
    <source>
        <dbReference type="ARBA" id="ARBA00023128"/>
    </source>
</evidence>
<evidence type="ECO:0000256" key="2">
    <source>
        <dbReference type="ARBA" id="ARBA00008699"/>
    </source>
</evidence>
<dbReference type="OrthoDB" id="1913277at2759"/>
<dbReference type="AlphaFoldDB" id="A0A553RGW8"/>
<dbReference type="PANTHER" id="PTHR21382:SF1">
    <property type="entry name" value="NADH DEHYDROGENASE [UBIQUINONE] 1 ALPHA SUBCOMPLEX SUBUNIT 11"/>
    <property type="match status" value="1"/>
</dbReference>
<dbReference type="Proteomes" id="UP000316079">
    <property type="component" value="Unassembled WGS sequence"/>
</dbReference>
<comment type="similarity">
    <text evidence="2">Belongs to the complex I NDUFA11 subunit family.</text>
</comment>
<evidence type="ECO:0000256" key="9">
    <source>
        <dbReference type="ARBA" id="ARBA00030608"/>
    </source>
</evidence>
<comment type="caution">
    <text evidence="11">The sequence shown here is derived from an EMBL/GenBank/DDBJ whole genome shotgun (WGS) entry which is preliminary data.</text>
</comment>
<dbReference type="GO" id="GO:0045271">
    <property type="term" value="C:respiratory chain complex I"/>
    <property type="evidence" value="ECO:0007669"/>
    <property type="project" value="InterPro"/>
</dbReference>
<comment type="subcellular location">
    <subcellularLocation>
        <location evidence="1">Mitochondrion inner membrane</location>
        <topology evidence="1">Multi-pass membrane protein</topology>
        <orientation evidence="1">Matrix side</orientation>
    </subcellularLocation>
</comment>
<keyword evidence="6" id="KW-1133">Transmembrane helix</keyword>
<evidence type="ECO:0000256" key="10">
    <source>
        <dbReference type="ARBA" id="ARBA00031497"/>
    </source>
</evidence>
<evidence type="ECO:0000256" key="5">
    <source>
        <dbReference type="ARBA" id="ARBA00022792"/>
    </source>
</evidence>
<keyword evidence="12" id="KW-1185">Reference proteome</keyword>
<dbReference type="GO" id="GO:0005743">
    <property type="term" value="C:mitochondrial inner membrane"/>
    <property type="evidence" value="ECO:0007669"/>
    <property type="project" value="UniProtKB-SubCell"/>
</dbReference>
<proteinExistence type="inferred from homology"/>
<gene>
    <name evidence="11" type="ORF">DNTS_015161</name>
</gene>
<reference evidence="11 12" key="1">
    <citation type="journal article" date="2019" name="Sci. Data">
        <title>Hybrid genome assembly and annotation of Danionella translucida.</title>
        <authorList>
            <person name="Kadobianskyi M."/>
            <person name="Schulze L."/>
            <person name="Schuelke M."/>
            <person name="Judkewitz B."/>
        </authorList>
    </citation>
    <scope>NUCLEOTIDE SEQUENCE [LARGE SCALE GENOMIC DNA]</scope>
    <source>
        <strain evidence="11 12">Bolton</strain>
    </source>
</reference>
<organism evidence="11 12">
    <name type="scientific">Danionella cerebrum</name>
    <dbReference type="NCBI Taxonomy" id="2873325"/>
    <lineage>
        <taxon>Eukaryota</taxon>
        <taxon>Metazoa</taxon>
        <taxon>Chordata</taxon>
        <taxon>Craniata</taxon>
        <taxon>Vertebrata</taxon>
        <taxon>Euteleostomi</taxon>
        <taxon>Actinopterygii</taxon>
        <taxon>Neopterygii</taxon>
        <taxon>Teleostei</taxon>
        <taxon>Ostariophysi</taxon>
        <taxon>Cypriniformes</taxon>
        <taxon>Danionidae</taxon>
        <taxon>Danioninae</taxon>
        <taxon>Danionella</taxon>
    </lineage>
</organism>
<dbReference type="GO" id="GO:0006120">
    <property type="term" value="P:mitochondrial electron transport, NADH to ubiquinone"/>
    <property type="evidence" value="ECO:0007669"/>
    <property type="project" value="InterPro"/>
</dbReference>
<evidence type="ECO:0000313" key="12">
    <source>
        <dbReference type="Proteomes" id="UP000316079"/>
    </source>
</evidence>
<dbReference type="InterPro" id="IPR039205">
    <property type="entry name" value="NDUFA11"/>
</dbReference>
<dbReference type="EMBL" id="SRMA01024107">
    <property type="protein sequence ID" value="TRZ01425.1"/>
    <property type="molecule type" value="Genomic_DNA"/>
</dbReference>
<protein>
    <recommendedName>
        <fullName evidence="3">NADH dehydrogenase [ubiquinone] 1 alpha subcomplex subunit 11</fullName>
    </recommendedName>
    <alternativeName>
        <fullName evidence="9">Complex I-B14.7</fullName>
    </alternativeName>
    <alternativeName>
        <fullName evidence="10">NADH-ubiquinone oxidoreductase subunit B14.7</fullName>
    </alternativeName>
</protein>
<keyword evidence="5" id="KW-0999">Mitochondrion inner membrane</keyword>
<keyword evidence="7" id="KW-0496">Mitochondrion</keyword>
<evidence type="ECO:0000313" key="11">
    <source>
        <dbReference type="EMBL" id="TRZ01425.1"/>
    </source>
</evidence>
<accession>A0A553RGW8</accession>
<evidence type="ECO:0000256" key="4">
    <source>
        <dbReference type="ARBA" id="ARBA00022692"/>
    </source>
</evidence>